<dbReference type="Proteomes" id="UP000534294">
    <property type="component" value="Unassembled WGS sequence"/>
</dbReference>
<evidence type="ECO:0000313" key="1">
    <source>
        <dbReference type="EMBL" id="MBB5040284.1"/>
    </source>
</evidence>
<proteinExistence type="predicted"/>
<gene>
    <name evidence="1" type="ORF">HNQ64_004565</name>
</gene>
<dbReference type="EMBL" id="JACHIF010000012">
    <property type="protein sequence ID" value="MBB5040284.1"/>
    <property type="molecule type" value="Genomic_DNA"/>
</dbReference>
<dbReference type="AlphaFoldDB" id="A0A7W7YQ49"/>
<keyword evidence="2" id="KW-1185">Reference proteome</keyword>
<sequence>MITHIQYFGCDARPEWDEKLQALFMEARQHKAVSDASARVEEPQNAPYRYRITVTLKAPGPDIQAHGDGYTFDEALIGVRAGVRQVLKRHAEKAAQQTGAARGVKAAHRG</sequence>
<organism evidence="1 2">
    <name type="scientific">Prosthecobacter dejongeii</name>
    <dbReference type="NCBI Taxonomy" id="48465"/>
    <lineage>
        <taxon>Bacteria</taxon>
        <taxon>Pseudomonadati</taxon>
        <taxon>Verrucomicrobiota</taxon>
        <taxon>Verrucomicrobiia</taxon>
        <taxon>Verrucomicrobiales</taxon>
        <taxon>Verrucomicrobiaceae</taxon>
        <taxon>Prosthecobacter</taxon>
    </lineage>
</organism>
<comment type="caution">
    <text evidence="1">The sequence shown here is derived from an EMBL/GenBank/DDBJ whole genome shotgun (WGS) entry which is preliminary data.</text>
</comment>
<name>A0A7W7YQ49_9BACT</name>
<accession>A0A7W7YQ49</accession>
<dbReference type="RefSeq" id="WP_184212825.1">
    <property type="nucleotide sequence ID" value="NZ_JACHIF010000012.1"/>
</dbReference>
<reference evidence="1 2" key="1">
    <citation type="submission" date="2020-08" db="EMBL/GenBank/DDBJ databases">
        <title>Genomic Encyclopedia of Type Strains, Phase IV (KMG-IV): sequencing the most valuable type-strain genomes for metagenomic binning, comparative biology and taxonomic classification.</title>
        <authorList>
            <person name="Goeker M."/>
        </authorList>
    </citation>
    <scope>NUCLEOTIDE SEQUENCE [LARGE SCALE GENOMIC DNA]</scope>
    <source>
        <strain evidence="1 2">DSM 12251</strain>
    </source>
</reference>
<evidence type="ECO:0000313" key="2">
    <source>
        <dbReference type="Proteomes" id="UP000534294"/>
    </source>
</evidence>
<protein>
    <submittedName>
        <fullName evidence="1">Ribosome-associated translation inhibitor RaiA</fullName>
    </submittedName>
</protein>